<comment type="caution">
    <text evidence="2">The sequence shown here is derived from an EMBL/GenBank/DDBJ whole genome shotgun (WGS) entry which is preliminary data.</text>
</comment>
<evidence type="ECO:0000313" key="2">
    <source>
        <dbReference type="EMBL" id="KVP89314.1"/>
    </source>
</evidence>
<gene>
    <name evidence="2" type="ORF">WJ96_20115</name>
</gene>
<dbReference type="EMBL" id="LPBJ01000095">
    <property type="protein sequence ID" value="KVP89314.1"/>
    <property type="molecule type" value="Genomic_DNA"/>
</dbReference>
<organism evidence="2 3">
    <name type="scientific">Burkholderia ubonensis</name>
    <dbReference type="NCBI Taxonomy" id="101571"/>
    <lineage>
        <taxon>Bacteria</taxon>
        <taxon>Pseudomonadati</taxon>
        <taxon>Pseudomonadota</taxon>
        <taxon>Betaproteobacteria</taxon>
        <taxon>Burkholderiales</taxon>
        <taxon>Burkholderiaceae</taxon>
        <taxon>Burkholderia</taxon>
        <taxon>Burkholderia cepacia complex</taxon>
    </lineage>
</organism>
<feature type="compositionally biased region" description="Low complexity" evidence="1">
    <location>
        <begin position="19"/>
        <end position="31"/>
    </location>
</feature>
<protein>
    <recommendedName>
        <fullName evidence="4">TagK domain-containing protein</fullName>
    </recommendedName>
</protein>
<evidence type="ECO:0000313" key="3">
    <source>
        <dbReference type="Proteomes" id="UP000056453"/>
    </source>
</evidence>
<name>A0AAW3MND7_9BURK</name>
<dbReference type="RefSeq" id="WP_059807917.1">
    <property type="nucleotide sequence ID" value="NZ_LOYM01000124.1"/>
</dbReference>
<dbReference type="NCBIfam" id="NF033419">
    <property type="entry name" value="T6SS_TagK_dom"/>
    <property type="match status" value="1"/>
</dbReference>
<evidence type="ECO:0008006" key="4">
    <source>
        <dbReference type="Google" id="ProtNLM"/>
    </source>
</evidence>
<sequence length="242" mass="25876">MLQENPSPTPDYARREPACAEASAAAQDRPAASPHVDLIVLGNALPRSEASNFRDLAALAGTHAADGTPTGTAAPATILDDEPFDRFAAPPDEALDPHGGDPLAALFAEYRHALVHGGRKQVHALKSVERPGGAAPLPDDPFADVANHHREGSLFCDLLGSRQSIDCVLDDMNAFLADEIFAVDARQDVLLLLAPPRRNRTHASQTAPLTRHEHHLISADSHFPMGSAVTDTHPTQHHDESH</sequence>
<proteinExistence type="predicted"/>
<dbReference type="InterPro" id="IPR047914">
    <property type="entry name" value="TagK-like_C"/>
</dbReference>
<dbReference type="AlphaFoldDB" id="A0AAW3MND7"/>
<reference evidence="2 3" key="1">
    <citation type="submission" date="2015-11" db="EMBL/GenBank/DDBJ databases">
        <title>Expanding the genomic diversity of Burkholderia species for the development of highly accurate diagnostics.</title>
        <authorList>
            <person name="Sahl J."/>
            <person name="Keim P."/>
            <person name="Wagner D."/>
        </authorList>
    </citation>
    <scope>NUCLEOTIDE SEQUENCE [LARGE SCALE GENOMIC DNA]</scope>
    <source>
        <strain evidence="2 3">MSMB1808WGS</strain>
    </source>
</reference>
<evidence type="ECO:0000256" key="1">
    <source>
        <dbReference type="SAM" id="MobiDB-lite"/>
    </source>
</evidence>
<feature type="region of interest" description="Disordered" evidence="1">
    <location>
        <begin position="223"/>
        <end position="242"/>
    </location>
</feature>
<dbReference type="Proteomes" id="UP000056453">
    <property type="component" value="Unassembled WGS sequence"/>
</dbReference>
<accession>A0AAW3MND7</accession>
<feature type="region of interest" description="Disordered" evidence="1">
    <location>
        <begin position="1"/>
        <end position="31"/>
    </location>
</feature>
<keyword evidence="3" id="KW-1185">Reference proteome</keyword>